<accession>A0A432XD07</accession>
<organism evidence="1 2">
    <name type="scientific">Pseudidiomarina aquimaris</name>
    <dbReference type="NCBI Taxonomy" id="641841"/>
    <lineage>
        <taxon>Bacteria</taxon>
        <taxon>Pseudomonadati</taxon>
        <taxon>Pseudomonadota</taxon>
        <taxon>Gammaproteobacteria</taxon>
        <taxon>Alteromonadales</taxon>
        <taxon>Idiomarinaceae</taxon>
        <taxon>Pseudidiomarina</taxon>
    </lineage>
</organism>
<keyword evidence="2" id="KW-1185">Reference proteome</keyword>
<dbReference type="AlphaFoldDB" id="A0A432XD07"/>
<evidence type="ECO:0000313" key="2">
    <source>
        <dbReference type="Proteomes" id="UP000286678"/>
    </source>
</evidence>
<gene>
    <name evidence="1" type="ORF">CWE21_11830</name>
</gene>
<protein>
    <submittedName>
        <fullName evidence="1">Uncharacterized protein</fullName>
    </submittedName>
</protein>
<sequence>MFDKAKQRAFLVLLFALNEHQTANIKQRSSLLVFALNEQRTANIKHRFSLFALRFFRKFGPNKRTIHFTILN</sequence>
<dbReference type="Proteomes" id="UP000286678">
    <property type="component" value="Unassembled WGS sequence"/>
</dbReference>
<proteinExistence type="predicted"/>
<comment type="caution">
    <text evidence="1">The sequence shown here is derived from an EMBL/GenBank/DDBJ whole genome shotgun (WGS) entry which is preliminary data.</text>
</comment>
<reference evidence="2" key="1">
    <citation type="journal article" date="2018" name="Front. Microbiol.">
        <title>Genome-Based Analysis Reveals the Taxonomy and Diversity of the Family Idiomarinaceae.</title>
        <authorList>
            <person name="Liu Y."/>
            <person name="Lai Q."/>
            <person name="Shao Z."/>
        </authorList>
    </citation>
    <scope>NUCLEOTIDE SEQUENCE [LARGE SCALE GENOMIC DNA]</scope>
    <source>
        <strain evidence="2">SW15</strain>
    </source>
</reference>
<evidence type="ECO:0000313" key="1">
    <source>
        <dbReference type="EMBL" id="RUO46437.1"/>
    </source>
</evidence>
<dbReference type="EMBL" id="PIPT01000009">
    <property type="protein sequence ID" value="RUO46437.1"/>
    <property type="molecule type" value="Genomic_DNA"/>
</dbReference>
<name>A0A432XD07_9GAMM</name>